<keyword evidence="2" id="KW-1185">Reference proteome</keyword>
<reference evidence="1 2" key="1">
    <citation type="submission" date="2013-09" db="EMBL/GenBank/DDBJ databases">
        <title>Corchorus capsularis genome sequencing.</title>
        <authorList>
            <person name="Alam M."/>
            <person name="Haque M.S."/>
            <person name="Islam M.S."/>
            <person name="Emdad E.M."/>
            <person name="Islam M.M."/>
            <person name="Ahmed B."/>
            <person name="Halim A."/>
            <person name="Hossen Q.M.M."/>
            <person name="Hossain M.Z."/>
            <person name="Ahmed R."/>
            <person name="Khan M.M."/>
            <person name="Islam R."/>
            <person name="Rashid M.M."/>
            <person name="Khan S.A."/>
            <person name="Rahman M.S."/>
            <person name="Alam M."/>
        </authorList>
    </citation>
    <scope>NUCLEOTIDE SEQUENCE [LARGE SCALE GENOMIC DNA]</scope>
    <source>
        <strain evidence="2">cv. CVL-1</strain>
        <tissue evidence="1">Whole seedling</tissue>
    </source>
</reference>
<protein>
    <submittedName>
        <fullName evidence="1">Uncharacterized protein</fullName>
    </submittedName>
</protein>
<sequence>MCIRTFNGEVTILRVSPRDDIPTLIGEVHRNGPNLGFFIYIGK</sequence>
<organism evidence="1 2">
    <name type="scientific">Corchorus capsularis</name>
    <name type="common">Jute</name>
    <dbReference type="NCBI Taxonomy" id="210143"/>
    <lineage>
        <taxon>Eukaryota</taxon>
        <taxon>Viridiplantae</taxon>
        <taxon>Streptophyta</taxon>
        <taxon>Embryophyta</taxon>
        <taxon>Tracheophyta</taxon>
        <taxon>Spermatophyta</taxon>
        <taxon>Magnoliopsida</taxon>
        <taxon>eudicotyledons</taxon>
        <taxon>Gunneridae</taxon>
        <taxon>Pentapetalae</taxon>
        <taxon>rosids</taxon>
        <taxon>malvids</taxon>
        <taxon>Malvales</taxon>
        <taxon>Malvaceae</taxon>
        <taxon>Grewioideae</taxon>
        <taxon>Apeibeae</taxon>
        <taxon>Corchorus</taxon>
    </lineage>
</organism>
<gene>
    <name evidence="1" type="ORF">CCACVL1_19134</name>
</gene>
<comment type="caution">
    <text evidence="1">The sequence shown here is derived from an EMBL/GenBank/DDBJ whole genome shotgun (WGS) entry which is preliminary data.</text>
</comment>
<dbReference type="AlphaFoldDB" id="A0A1R3HI59"/>
<dbReference type="Proteomes" id="UP000188268">
    <property type="component" value="Unassembled WGS sequence"/>
</dbReference>
<accession>A0A1R3HI59</accession>
<name>A0A1R3HI59_COCAP</name>
<proteinExistence type="predicted"/>
<dbReference type="Gramene" id="OMO70032">
    <property type="protein sequence ID" value="OMO70032"/>
    <property type="gene ID" value="CCACVL1_19134"/>
</dbReference>
<evidence type="ECO:0000313" key="2">
    <source>
        <dbReference type="Proteomes" id="UP000188268"/>
    </source>
</evidence>
<evidence type="ECO:0000313" key="1">
    <source>
        <dbReference type="EMBL" id="OMO70032.1"/>
    </source>
</evidence>
<dbReference type="EMBL" id="AWWV01011872">
    <property type="protein sequence ID" value="OMO70032.1"/>
    <property type="molecule type" value="Genomic_DNA"/>
</dbReference>